<reference evidence="10" key="1">
    <citation type="journal article" date="2019" name="Int. J. Syst. Evol. Microbiol.">
        <title>The Global Catalogue of Microorganisms (GCM) 10K type strain sequencing project: providing services to taxonomists for standard genome sequencing and annotation.</title>
        <authorList>
            <consortium name="The Broad Institute Genomics Platform"/>
            <consortium name="The Broad Institute Genome Sequencing Center for Infectious Disease"/>
            <person name="Wu L."/>
            <person name="Ma J."/>
        </authorList>
    </citation>
    <scope>NUCLEOTIDE SEQUENCE [LARGE SCALE GENOMIC DNA]</scope>
    <source>
        <strain evidence="10">IBRC-M 10908</strain>
    </source>
</reference>
<comment type="caution">
    <text evidence="9">The sequence shown here is derived from an EMBL/GenBank/DDBJ whole genome shotgun (WGS) entry which is preliminary data.</text>
</comment>
<proteinExistence type="inferred from homology"/>
<keyword evidence="4 7" id="KW-1133">Transmembrane helix</keyword>
<keyword evidence="5 7" id="KW-0472">Membrane</keyword>
<name>A0ABV8U3Z3_9ACTN</name>
<feature type="transmembrane region" description="Helical" evidence="7">
    <location>
        <begin position="484"/>
        <end position="504"/>
    </location>
</feature>
<comment type="subcellular location">
    <subcellularLocation>
        <location evidence="1">Cell membrane</location>
        <topology evidence="1">Multi-pass membrane protein</topology>
    </subcellularLocation>
</comment>
<accession>A0ABV8U3Z3</accession>
<feature type="transmembrane region" description="Helical" evidence="7">
    <location>
        <begin position="419"/>
        <end position="452"/>
    </location>
</feature>
<evidence type="ECO:0000313" key="9">
    <source>
        <dbReference type="EMBL" id="MFC4337316.1"/>
    </source>
</evidence>
<dbReference type="Proteomes" id="UP001595823">
    <property type="component" value="Unassembled WGS sequence"/>
</dbReference>
<keyword evidence="3 7" id="KW-0812">Transmembrane</keyword>
<evidence type="ECO:0000256" key="7">
    <source>
        <dbReference type="SAM" id="Phobius"/>
    </source>
</evidence>
<evidence type="ECO:0000313" key="10">
    <source>
        <dbReference type="Proteomes" id="UP001595823"/>
    </source>
</evidence>
<dbReference type="EMBL" id="JBHSDK010000028">
    <property type="protein sequence ID" value="MFC4337316.1"/>
    <property type="molecule type" value="Genomic_DNA"/>
</dbReference>
<feature type="transmembrane region" description="Helical" evidence="7">
    <location>
        <begin position="118"/>
        <end position="136"/>
    </location>
</feature>
<dbReference type="PANTHER" id="PTHR30509">
    <property type="entry name" value="P-HYDROXYBENZOIC ACID EFFLUX PUMP SUBUNIT-RELATED"/>
    <property type="match status" value="1"/>
</dbReference>
<organism evidence="9 10">
    <name type="scientific">Salininema proteolyticum</name>
    <dbReference type="NCBI Taxonomy" id="1607685"/>
    <lineage>
        <taxon>Bacteria</taxon>
        <taxon>Bacillati</taxon>
        <taxon>Actinomycetota</taxon>
        <taxon>Actinomycetes</taxon>
        <taxon>Glycomycetales</taxon>
        <taxon>Glycomycetaceae</taxon>
        <taxon>Salininema</taxon>
    </lineage>
</organism>
<evidence type="ECO:0000259" key="8">
    <source>
        <dbReference type="Pfam" id="PF13515"/>
    </source>
</evidence>
<gene>
    <name evidence="9" type="ORF">ACFPET_19125</name>
</gene>
<feature type="transmembrane region" description="Helical" evidence="7">
    <location>
        <begin position="148"/>
        <end position="165"/>
    </location>
</feature>
<keyword evidence="2" id="KW-1003">Cell membrane</keyword>
<evidence type="ECO:0000256" key="4">
    <source>
        <dbReference type="ARBA" id="ARBA00022989"/>
    </source>
</evidence>
<evidence type="ECO:0000256" key="6">
    <source>
        <dbReference type="ARBA" id="ARBA00043993"/>
    </source>
</evidence>
<sequence length="692" mass="73357">MVKAGIRTSGRQVWDNIKLWTPSEVTPFLAAKCGAGIVVAMAVTLVLGTPPWSTALVIGAWLGGVGLVTPTARSTASTPLLIGAVGSLVVMIGAITDPVTLIAASAVFAVAMTYIGTLGPNIGATSITIGVVFFLADQVTVGTTPYTAALAVAAGCAIQALLTFLPPYQRWVTDRAHLAGAWRALADEAEELSRNPDAPLTQAAVVTATDQLEHRRALPESIQAARNQIYEIVGAINRVSAARRRLKASESDMAELYGDALKLAAQVLRTYATAITARKSVSPNWDELLRKLGEHPVATATGTIPPEIGGLLRVLHDADGYAARIISGDDEIVSTAAVAHVRDQVREGFHKLRKGMHLSSPTFHHALRHGLVVVSAQAIALFLWPGTHGYWIPLTAWVVLQADYAGTLTRGTSRALGTAAGVAVASGLAIVVPHTTVAVSVMVMFWAMVAYLSRPVSMMLWNAAVGAYTVFQIDLTGVDVEAAAWERVSATLVGAGLALLLYLVTPTWQTKRLGDLLGDLIDSYRDYARMVLDRQAHPSDYDGRLMNDLVDAVRQNRQNVRVATEQAAAEPVGGRLESTDVVGVEDALNRAARALIAINGDTERTDTADIPGIDDFAASIDGVYMRLSALARGERPPSNGYDLEGAVANLNQSLSEGPSATAGRRNVLRWEVENLVEALEDAAVLLSSGSQL</sequence>
<dbReference type="InterPro" id="IPR049453">
    <property type="entry name" value="Memb_transporter_dom"/>
</dbReference>
<evidence type="ECO:0000256" key="5">
    <source>
        <dbReference type="ARBA" id="ARBA00023136"/>
    </source>
</evidence>
<feature type="transmembrane region" description="Helical" evidence="7">
    <location>
        <begin position="84"/>
        <end position="111"/>
    </location>
</feature>
<evidence type="ECO:0000256" key="1">
    <source>
        <dbReference type="ARBA" id="ARBA00004651"/>
    </source>
</evidence>
<dbReference type="PANTHER" id="PTHR30509:SF9">
    <property type="entry name" value="MULTIDRUG RESISTANCE PROTEIN MDTO"/>
    <property type="match status" value="1"/>
</dbReference>
<evidence type="ECO:0000256" key="2">
    <source>
        <dbReference type="ARBA" id="ARBA00022475"/>
    </source>
</evidence>
<protein>
    <submittedName>
        <fullName evidence="9">FUSC family protein</fullName>
    </submittedName>
</protein>
<evidence type="ECO:0000256" key="3">
    <source>
        <dbReference type="ARBA" id="ARBA00022692"/>
    </source>
</evidence>
<keyword evidence="10" id="KW-1185">Reference proteome</keyword>
<comment type="similarity">
    <text evidence="6">Belongs to the YccS/YhfK family.</text>
</comment>
<feature type="domain" description="Integral membrane bound transporter" evidence="8">
    <location>
        <begin position="379"/>
        <end position="500"/>
    </location>
</feature>
<feature type="transmembrane region" description="Helical" evidence="7">
    <location>
        <begin position="54"/>
        <end position="72"/>
    </location>
</feature>
<dbReference type="RefSeq" id="WP_380624178.1">
    <property type="nucleotide sequence ID" value="NZ_JBHSDK010000028.1"/>
</dbReference>
<dbReference type="Pfam" id="PF13515">
    <property type="entry name" value="FUSC_2"/>
    <property type="match status" value="1"/>
</dbReference>